<dbReference type="SUPFAM" id="SSF55729">
    <property type="entry name" value="Acyl-CoA N-acyltransferases (Nat)"/>
    <property type="match status" value="1"/>
</dbReference>
<evidence type="ECO:0000313" key="2">
    <source>
        <dbReference type="Proteomes" id="UP001155182"/>
    </source>
</evidence>
<evidence type="ECO:0000313" key="1">
    <source>
        <dbReference type="EMBL" id="MCO4291971.1"/>
    </source>
</evidence>
<gene>
    <name evidence="1" type="ORF">NF867_03735</name>
</gene>
<dbReference type="InterPro" id="IPR016181">
    <property type="entry name" value="Acyl_CoA_acyltransferase"/>
</dbReference>
<dbReference type="EMBL" id="JAMWYS010000013">
    <property type="protein sequence ID" value="MCO4291971.1"/>
    <property type="molecule type" value="Genomic_DNA"/>
</dbReference>
<sequence>MIEVRVFRAIDDPDACQKYIDGHRRILEIHGVTKITSYKHDWMNDKHTMVILVEEQESKRVLGGARLQLRRSGMSLPIELALYKYDEKILNMVRDAELNGGTSELCGLWNSMEVAGMGIGSYILSRIGAAISSQLPITSIFVLCSPVTVRMGRRVGAVVESTLGNNGLFYYPKDDLIATAMLLSDCDTLVNADASERELIFDLRANPIQSRLERGPKGQFELNYDLVINQLDYHDISNK</sequence>
<dbReference type="AlphaFoldDB" id="A0A9X2JE22"/>
<name>A0A9X2JE22_9SPHI</name>
<organism evidence="1 2">
    <name type="scientific">Solitalea agri</name>
    <dbReference type="NCBI Taxonomy" id="2953739"/>
    <lineage>
        <taxon>Bacteria</taxon>
        <taxon>Pseudomonadati</taxon>
        <taxon>Bacteroidota</taxon>
        <taxon>Sphingobacteriia</taxon>
        <taxon>Sphingobacteriales</taxon>
        <taxon>Sphingobacteriaceae</taxon>
        <taxon>Solitalea</taxon>
    </lineage>
</organism>
<dbReference type="Proteomes" id="UP001155182">
    <property type="component" value="Unassembled WGS sequence"/>
</dbReference>
<proteinExistence type="predicted"/>
<dbReference type="RefSeq" id="WP_252586205.1">
    <property type="nucleotide sequence ID" value="NZ_JAMWYS010000013.1"/>
</dbReference>
<reference evidence="1" key="1">
    <citation type="submission" date="2022-06" db="EMBL/GenBank/DDBJ databases">
        <title>Solitalea sp. MAHUQ-68 isolated from rhizospheric soil.</title>
        <authorList>
            <person name="Huq M.A."/>
        </authorList>
    </citation>
    <scope>NUCLEOTIDE SEQUENCE</scope>
    <source>
        <strain evidence="1">MAHUQ-68</strain>
    </source>
</reference>
<protein>
    <submittedName>
        <fullName evidence="1">Uncharacterized protein</fullName>
    </submittedName>
</protein>
<keyword evidence="2" id="KW-1185">Reference proteome</keyword>
<comment type="caution">
    <text evidence="1">The sequence shown here is derived from an EMBL/GenBank/DDBJ whole genome shotgun (WGS) entry which is preliminary data.</text>
</comment>
<accession>A0A9X2JE22</accession>